<feature type="region of interest" description="Disordered" evidence="3">
    <location>
        <begin position="129"/>
        <end position="148"/>
    </location>
</feature>
<protein>
    <recommendedName>
        <fullName evidence="4">tRNA-splicing endonuclease subunit Sen15 domain-containing protein</fullName>
    </recommendedName>
</protein>
<keyword evidence="2" id="KW-0819">tRNA processing</keyword>
<evidence type="ECO:0000256" key="2">
    <source>
        <dbReference type="ARBA" id="ARBA00022694"/>
    </source>
</evidence>
<name>A0A9P5S643_9FUNG</name>
<dbReference type="InterPro" id="IPR036167">
    <property type="entry name" value="tRNA_intron_Endo_cat-like_sf"/>
</dbReference>
<dbReference type="GO" id="GO:0005634">
    <property type="term" value="C:nucleus"/>
    <property type="evidence" value="ECO:0007669"/>
    <property type="project" value="UniProtKB-ARBA"/>
</dbReference>
<dbReference type="AlphaFoldDB" id="A0A9P5S643"/>
<dbReference type="PANTHER" id="PTHR28582">
    <property type="entry name" value="TRNA-SPLICING ENDONUCLEASE SUBUNIT SEN15"/>
    <property type="match status" value="1"/>
</dbReference>
<dbReference type="Gene3D" id="3.40.1350.10">
    <property type="match status" value="1"/>
</dbReference>
<gene>
    <name evidence="5" type="ORF">BG015_003309</name>
</gene>
<dbReference type="PANTHER" id="PTHR28582:SF1">
    <property type="entry name" value="TRNA-SPLICING ENDONUCLEASE SUBUNIT SEN15"/>
    <property type="match status" value="1"/>
</dbReference>
<keyword evidence="6" id="KW-1185">Reference proteome</keyword>
<dbReference type="InterPro" id="IPR018593">
    <property type="entry name" value="tRNA-endonuc_su_Sen15"/>
</dbReference>
<sequence length="148" mass="16316">MDELALHPRFKELKDECALFPDHAEQLFQVYLDLTLAKEFEDVSVIQAPVLGRCLIECTHPDTRVKHLILPAFVAEQWTIAKMESTFSALDSETDARLNTVAASRITLGVITADSTITYMNVTRGVPPEKPDSTMAVPDASATTTIVP</sequence>
<accession>A0A9P5S643</accession>
<evidence type="ECO:0000313" key="6">
    <source>
        <dbReference type="Proteomes" id="UP000748756"/>
    </source>
</evidence>
<reference evidence="5" key="1">
    <citation type="journal article" date="2020" name="Fungal Divers.">
        <title>Resolving the Mortierellaceae phylogeny through synthesis of multi-gene phylogenetics and phylogenomics.</title>
        <authorList>
            <person name="Vandepol N."/>
            <person name="Liber J."/>
            <person name="Desiro A."/>
            <person name="Na H."/>
            <person name="Kennedy M."/>
            <person name="Barry K."/>
            <person name="Grigoriev I.V."/>
            <person name="Miller A.N."/>
            <person name="O'Donnell K."/>
            <person name="Stajich J.E."/>
            <person name="Bonito G."/>
        </authorList>
    </citation>
    <scope>NUCLEOTIDE SEQUENCE</scope>
    <source>
        <strain evidence="5">NRRL 6426</strain>
    </source>
</reference>
<comment type="similarity">
    <text evidence="1">Belongs to the SEN15 family.</text>
</comment>
<dbReference type="Pfam" id="PF09631">
    <property type="entry name" value="Sen15"/>
    <property type="match status" value="1"/>
</dbReference>
<evidence type="ECO:0000259" key="4">
    <source>
        <dbReference type="Pfam" id="PF09631"/>
    </source>
</evidence>
<dbReference type="EMBL" id="JAAAUQ010000172">
    <property type="protein sequence ID" value="KAF9153480.1"/>
    <property type="molecule type" value="Genomic_DNA"/>
</dbReference>
<dbReference type="InterPro" id="IPR011856">
    <property type="entry name" value="tRNA_endonuc-like_dom_sf"/>
</dbReference>
<evidence type="ECO:0000256" key="3">
    <source>
        <dbReference type="SAM" id="MobiDB-lite"/>
    </source>
</evidence>
<dbReference type="Proteomes" id="UP000748756">
    <property type="component" value="Unassembled WGS sequence"/>
</dbReference>
<proteinExistence type="inferred from homology"/>
<dbReference type="SUPFAM" id="SSF53032">
    <property type="entry name" value="tRNA-intron endonuclease catalytic domain-like"/>
    <property type="match status" value="1"/>
</dbReference>
<comment type="caution">
    <text evidence="5">The sequence shown here is derived from an EMBL/GenBank/DDBJ whole genome shotgun (WGS) entry which is preliminary data.</text>
</comment>
<dbReference type="OrthoDB" id="10002170at2759"/>
<evidence type="ECO:0000256" key="1">
    <source>
        <dbReference type="ARBA" id="ARBA00006091"/>
    </source>
</evidence>
<dbReference type="GO" id="GO:0003676">
    <property type="term" value="F:nucleic acid binding"/>
    <property type="evidence" value="ECO:0007669"/>
    <property type="project" value="InterPro"/>
</dbReference>
<organism evidence="5 6">
    <name type="scientific">Linnemannia schmuckeri</name>
    <dbReference type="NCBI Taxonomy" id="64567"/>
    <lineage>
        <taxon>Eukaryota</taxon>
        <taxon>Fungi</taxon>
        <taxon>Fungi incertae sedis</taxon>
        <taxon>Mucoromycota</taxon>
        <taxon>Mortierellomycotina</taxon>
        <taxon>Mortierellomycetes</taxon>
        <taxon>Mortierellales</taxon>
        <taxon>Mortierellaceae</taxon>
        <taxon>Linnemannia</taxon>
    </lineage>
</organism>
<evidence type="ECO:0000313" key="5">
    <source>
        <dbReference type="EMBL" id="KAF9153480.1"/>
    </source>
</evidence>
<feature type="domain" description="tRNA-splicing endonuclease subunit Sen15" evidence="4">
    <location>
        <begin position="29"/>
        <end position="127"/>
    </location>
</feature>
<dbReference type="GO" id="GO:0006388">
    <property type="term" value="P:tRNA splicing, via endonucleolytic cleavage and ligation"/>
    <property type="evidence" value="ECO:0007669"/>
    <property type="project" value="InterPro"/>
</dbReference>